<dbReference type="Pfam" id="PF05973">
    <property type="entry name" value="Gp49"/>
    <property type="match status" value="1"/>
</dbReference>
<evidence type="ECO:0000313" key="1">
    <source>
        <dbReference type="EMBL" id="MDH1057217.1"/>
    </source>
</evidence>
<name>A0AA42N6L9_AQUAC</name>
<accession>A0AA42N6L9</accession>
<proteinExistence type="predicted"/>
<dbReference type="RefSeq" id="WP_280055386.1">
    <property type="nucleotide sequence ID" value="NZ_JAOBYN010000031.1"/>
</dbReference>
<organism evidence="1 2">
    <name type="scientific">Aquipseudomonas alcaligenes</name>
    <name type="common">Pseudomonas alcaligenes</name>
    <dbReference type="NCBI Taxonomy" id="43263"/>
    <lineage>
        <taxon>Bacteria</taxon>
        <taxon>Pseudomonadati</taxon>
        <taxon>Pseudomonadota</taxon>
        <taxon>Gammaproteobacteria</taxon>
        <taxon>Pseudomonadales</taxon>
        <taxon>Pseudomonadaceae</taxon>
        <taxon>Aquipseudomonas</taxon>
    </lineage>
</organism>
<dbReference type="Proteomes" id="UP001158730">
    <property type="component" value="Unassembled WGS sequence"/>
</dbReference>
<dbReference type="EMBL" id="JAOBYN010000031">
    <property type="protein sequence ID" value="MDH1057217.1"/>
    <property type="molecule type" value="Genomic_DNA"/>
</dbReference>
<gene>
    <name evidence="1" type="ORF">N5C05_20955</name>
</gene>
<dbReference type="InterPro" id="IPR009241">
    <property type="entry name" value="HigB-like"/>
</dbReference>
<sequence length="121" mass="13915">MAWDVEYTDEFGDWWESLSADEQESVAVSVRLLEEWGPSLGFPHSSGINGSRHGHMRELRTQHVGRPYRTLYAFDPRRSAILLIGGSKAGDDRWYEINVPLADRLYDEHLEQLRKEGLIDG</sequence>
<reference evidence="1" key="1">
    <citation type="submission" date="2022-09" db="EMBL/GenBank/DDBJ databases">
        <title>Intensive care unit water sources are persistently colonized with multi-drug resistant bacteria and are the site of extensive horizontal gene transfer of antibiotic resistance genes.</title>
        <authorList>
            <person name="Diorio-Toth L."/>
        </authorList>
    </citation>
    <scope>NUCLEOTIDE SEQUENCE</scope>
    <source>
        <strain evidence="1">GD03990</strain>
    </source>
</reference>
<dbReference type="AlphaFoldDB" id="A0AA42N6L9"/>
<protein>
    <submittedName>
        <fullName evidence="1">Type II toxin-antitoxin system RelE/ParE family toxin</fullName>
    </submittedName>
</protein>
<evidence type="ECO:0000313" key="2">
    <source>
        <dbReference type="Proteomes" id="UP001158730"/>
    </source>
</evidence>
<comment type="caution">
    <text evidence="1">The sequence shown here is derived from an EMBL/GenBank/DDBJ whole genome shotgun (WGS) entry which is preliminary data.</text>
</comment>